<protein>
    <submittedName>
        <fullName evidence="2">Uncharacterized protein</fullName>
    </submittedName>
</protein>
<dbReference type="Proteomes" id="UP000019141">
    <property type="component" value="Unassembled WGS sequence"/>
</dbReference>
<keyword evidence="1" id="KW-0812">Transmembrane</keyword>
<sequence>MIIYVENTPDRVVTQISISFTLCLVFCLFFMYLGNFHERVGIETMLLCIFDVDKRMTKSLFEAFKVFWFSDFSFRYYKNTRLWFSVG</sequence>
<reference evidence="2 3" key="1">
    <citation type="journal article" date="2014" name="Nature">
        <title>An environmental bacterial taxon with a large and distinct metabolic repertoire.</title>
        <authorList>
            <person name="Wilson M.C."/>
            <person name="Mori T."/>
            <person name="Ruckert C."/>
            <person name="Uria A.R."/>
            <person name="Helf M.J."/>
            <person name="Takada K."/>
            <person name="Gernert C."/>
            <person name="Steffens U.A."/>
            <person name="Heycke N."/>
            <person name="Schmitt S."/>
            <person name="Rinke C."/>
            <person name="Helfrich E.J."/>
            <person name="Brachmann A.O."/>
            <person name="Gurgui C."/>
            <person name="Wakimoto T."/>
            <person name="Kracht M."/>
            <person name="Crusemann M."/>
            <person name="Hentschel U."/>
            <person name="Abe I."/>
            <person name="Matsunaga S."/>
            <person name="Kalinowski J."/>
            <person name="Takeyama H."/>
            <person name="Piel J."/>
        </authorList>
    </citation>
    <scope>NUCLEOTIDE SEQUENCE [LARGE SCALE GENOMIC DNA]</scope>
    <source>
        <strain evidence="3">TSY1</strain>
    </source>
</reference>
<name>W4LQ07_ENTF1</name>
<keyword evidence="3" id="KW-1185">Reference proteome</keyword>
<evidence type="ECO:0000313" key="2">
    <source>
        <dbReference type="EMBL" id="ETW99506.1"/>
    </source>
</evidence>
<organism evidence="2 3">
    <name type="scientific">Entotheonella factor</name>
    <dbReference type="NCBI Taxonomy" id="1429438"/>
    <lineage>
        <taxon>Bacteria</taxon>
        <taxon>Pseudomonadati</taxon>
        <taxon>Nitrospinota/Tectimicrobiota group</taxon>
        <taxon>Candidatus Tectimicrobiota</taxon>
        <taxon>Candidatus Entotheonellia</taxon>
        <taxon>Candidatus Entotheonellales</taxon>
        <taxon>Candidatus Entotheonellaceae</taxon>
        <taxon>Candidatus Entotheonella</taxon>
    </lineage>
</organism>
<proteinExistence type="predicted"/>
<gene>
    <name evidence="2" type="ORF">ETSY1_14705</name>
</gene>
<evidence type="ECO:0000256" key="1">
    <source>
        <dbReference type="SAM" id="Phobius"/>
    </source>
</evidence>
<dbReference type="EMBL" id="AZHW01000439">
    <property type="protein sequence ID" value="ETW99506.1"/>
    <property type="molecule type" value="Genomic_DNA"/>
</dbReference>
<keyword evidence="1" id="KW-1133">Transmembrane helix</keyword>
<keyword evidence="1" id="KW-0472">Membrane</keyword>
<comment type="caution">
    <text evidence="2">The sequence shown here is derived from an EMBL/GenBank/DDBJ whole genome shotgun (WGS) entry which is preliminary data.</text>
</comment>
<accession>W4LQ07</accession>
<feature type="transmembrane region" description="Helical" evidence="1">
    <location>
        <begin position="12"/>
        <end position="33"/>
    </location>
</feature>
<evidence type="ECO:0000313" key="3">
    <source>
        <dbReference type="Proteomes" id="UP000019141"/>
    </source>
</evidence>
<dbReference type="HOGENOM" id="CLU_2477573_0_0_7"/>
<dbReference type="AlphaFoldDB" id="W4LQ07"/>